<evidence type="ECO:0000256" key="1">
    <source>
        <dbReference type="SAM" id="Phobius"/>
    </source>
</evidence>
<dbReference type="EMBL" id="JAUSYP010000001">
    <property type="protein sequence ID" value="MDQ0750460.1"/>
    <property type="molecule type" value="Genomic_DNA"/>
</dbReference>
<proteinExistence type="predicted"/>
<feature type="transmembrane region" description="Helical" evidence="1">
    <location>
        <begin position="122"/>
        <end position="142"/>
    </location>
</feature>
<sequence length="180" mass="18719">MTRAVGPRGGLGMVGVILGLVVGMGVILLVMGLWKRFAREVVPALMDLPGGAWAVGGGLGVVTVLGVAGWLRCASGLSDRARLARGLQAVGTAVCCAAAFGPFFLLLSGLPGRNCRSESCAYIPGTGSAFLAYVLSAGLVGWSVHRWTSTRAAERAAVERERVRRLRKKGKGKSRAARQG</sequence>
<name>A0ABU0QTZ7_9ACTN</name>
<accession>A0ABU0QTZ7</accession>
<keyword evidence="1" id="KW-0472">Membrane</keyword>
<keyword evidence="1" id="KW-1133">Transmembrane helix</keyword>
<feature type="transmembrane region" description="Helical" evidence="1">
    <location>
        <begin position="12"/>
        <end position="34"/>
    </location>
</feature>
<dbReference type="RefSeq" id="WP_307176843.1">
    <property type="nucleotide sequence ID" value="NZ_JAUSYP010000001.1"/>
</dbReference>
<feature type="transmembrane region" description="Helical" evidence="1">
    <location>
        <begin position="86"/>
        <end position="110"/>
    </location>
</feature>
<protein>
    <submittedName>
        <fullName evidence="2">Membrane protein</fullName>
    </submittedName>
</protein>
<evidence type="ECO:0000313" key="3">
    <source>
        <dbReference type="Proteomes" id="UP001232755"/>
    </source>
</evidence>
<comment type="caution">
    <text evidence="2">The sequence shown here is derived from an EMBL/GenBank/DDBJ whole genome shotgun (WGS) entry which is preliminary data.</text>
</comment>
<feature type="transmembrane region" description="Helical" evidence="1">
    <location>
        <begin position="54"/>
        <end position="74"/>
    </location>
</feature>
<keyword evidence="3" id="KW-1185">Reference proteome</keyword>
<gene>
    <name evidence="2" type="ORF">QF034_004691</name>
</gene>
<reference evidence="2 3" key="1">
    <citation type="submission" date="2023-07" db="EMBL/GenBank/DDBJ databases">
        <title>Comparative genomics of wheat-associated soil bacteria to identify genetic determinants of phenazine resistance.</title>
        <authorList>
            <person name="Mouncey N."/>
        </authorList>
    </citation>
    <scope>NUCLEOTIDE SEQUENCE [LARGE SCALE GENOMIC DNA]</scope>
    <source>
        <strain evidence="2 3">B3I12</strain>
    </source>
</reference>
<dbReference type="Proteomes" id="UP001232755">
    <property type="component" value="Unassembled WGS sequence"/>
</dbReference>
<evidence type="ECO:0000313" key="2">
    <source>
        <dbReference type="EMBL" id="MDQ0750460.1"/>
    </source>
</evidence>
<keyword evidence="1" id="KW-0812">Transmembrane</keyword>
<organism evidence="2 3">
    <name type="scientific">Streptomyces africanus</name>
    <dbReference type="NCBI Taxonomy" id="231024"/>
    <lineage>
        <taxon>Bacteria</taxon>
        <taxon>Bacillati</taxon>
        <taxon>Actinomycetota</taxon>
        <taxon>Actinomycetes</taxon>
        <taxon>Kitasatosporales</taxon>
        <taxon>Streptomycetaceae</taxon>
        <taxon>Streptomyces</taxon>
    </lineage>
</organism>